<dbReference type="Proteomes" id="UP000515129">
    <property type="component" value="Chromosome 5"/>
</dbReference>
<reference evidence="3" key="1">
    <citation type="submission" date="2025-08" db="UniProtKB">
        <authorList>
            <consortium name="RefSeq"/>
        </authorList>
    </citation>
    <scope>IDENTIFICATION</scope>
    <source>
        <strain evidence="3">Wakin</strain>
        <tissue evidence="3">Muscle</tissue>
    </source>
</reference>
<dbReference type="InterPro" id="IPR052579">
    <property type="entry name" value="Zinc_finger_SWIM"/>
</dbReference>
<proteinExistence type="predicted"/>
<dbReference type="RefSeq" id="XP_026110577.1">
    <property type="nucleotide sequence ID" value="XM_026254792.1"/>
</dbReference>
<dbReference type="KEGG" id="caua:113084141"/>
<dbReference type="Pfam" id="PF21056">
    <property type="entry name" value="ZSWIM1-3_RNaseH-like"/>
    <property type="match status" value="1"/>
</dbReference>
<dbReference type="OrthoDB" id="1902038at2759"/>
<feature type="domain" description="ZSWIM1/3 RNaseH-like" evidence="1">
    <location>
        <begin position="244"/>
        <end position="355"/>
    </location>
</feature>
<keyword evidence="2" id="KW-1185">Reference proteome</keyword>
<dbReference type="PANTHER" id="PTHR31569:SF4">
    <property type="entry name" value="SWIM-TYPE DOMAIN-CONTAINING PROTEIN"/>
    <property type="match status" value="1"/>
</dbReference>
<dbReference type="InterPro" id="IPR048324">
    <property type="entry name" value="ZSWIM1-3_RNaseH-like"/>
</dbReference>
<accession>A0A6P6NNV3</accession>
<name>A0A6P6NNV3_CARAU</name>
<evidence type="ECO:0000313" key="3">
    <source>
        <dbReference type="RefSeq" id="XP_026110577.1"/>
    </source>
</evidence>
<evidence type="ECO:0000313" key="2">
    <source>
        <dbReference type="Proteomes" id="UP000515129"/>
    </source>
</evidence>
<protein>
    <submittedName>
        <fullName evidence="3">Uncharacterized protein LOC113084141</fullName>
    </submittedName>
</protein>
<sequence length="440" mass="50479">MDYLNFFSQDAGDRHHTKEIVAVKIMEQLWIEGIRRKLRIEKDSRVSTDIKIVCGEKKTEFMVNYIEELQKKTKTFFLAAKQSSKNYYFHACESGNKPTGKSMGKACETRANSCEAYVSFKFIEETGFTAVVVRQQLTHTGHDLSNPEERKKNAINPELLGFVEIWLTQGLSISQIVIKSCDWACSRGYTDKHERRFFLTPEDVRLVKRHLRIFTLPDINDAVSVKKLVTGELKENICFFQPLTKDQPLVIVVQTPQQKALLQENPHPMFFMDASYKGLTSYGYALYDLVLVNQTGRGVPFAYLIMSQESSAIVALCLNMLCSRNPKFYPRSVMIDRDLKELNAIREVFPKTKVLLCWFHVLQAVHRWVTSRDGGNLSPDQRHVVIHAMTLMKACITEEDFVTVSTSVCNDLGSNRVTTYLKVLWLPLASRTMGQFWTTI</sequence>
<evidence type="ECO:0000259" key="1">
    <source>
        <dbReference type="Pfam" id="PF21056"/>
    </source>
</evidence>
<dbReference type="AlphaFoldDB" id="A0A6P6NNV3"/>
<organism evidence="2 3">
    <name type="scientific">Carassius auratus</name>
    <name type="common">Goldfish</name>
    <dbReference type="NCBI Taxonomy" id="7957"/>
    <lineage>
        <taxon>Eukaryota</taxon>
        <taxon>Metazoa</taxon>
        <taxon>Chordata</taxon>
        <taxon>Craniata</taxon>
        <taxon>Vertebrata</taxon>
        <taxon>Euteleostomi</taxon>
        <taxon>Actinopterygii</taxon>
        <taxon>Neopterygii</taxon>
        <taxon>Teleostei</taxon>
        <taxon>Ostariophysi</taxon>
        <taxon>Cypriniformes</taxon>
        <taxon>Cyprinidae</taxon>
        <taxon>Cyprininae</taxon>
        <taxon>Carassius</taxon>
    </lineage>
</organism>
<dbReference type="PANTHER" id="PTHR31569">
    <property type="entry name" value="SWIM-TYPE DOMAIN-CONTAINING PROTEIN"/>
    <property type="match status" value="1"/>
</dbReference>
<gene>
    <name evidence="3" type="primary">LOC113084141</name>
</gene>
<dbReference type="GeneID" id="113084141"/>